<comment type="subcellular location">
    <subcellularLocation>
        <location evidence="1">Cell outer membrane</location>
    </subcellularLocation>
</comment>
<evidence type="ECO:0000256" key="7">
    <source>
        <dbReference type="SAM" id="SignalP"/>
    </source>
</evidence>
<comment type="caution">
    <text evidence="8">The sequence shown here is derived from an EMBL/GenBank/DDBJ whole genome shotgun (WGS) entry which is preliminary data.</text>
</comment>
<evidence type="ECO:0000256" key="1">
    <source>
        <dbReference type="ARBA" id="ARBA00004442"/>
    </source>
</evidence>
<dbReference type="PANTHER" id="PTHR38776">
    <property type="entry name" value="MLTA-INTERACTING PROTEIN-RELATED"/>
    <property type="match status" value="1"/>
</dbReference>
<feature type="compositionally biased region" description="Basic and acidic residues" evidence="6">
    <location>
        <begin position="49"/>
        <end position="59"/>
    </location>
</feature>
<feature type="chain" id="PRO_5047177963" evidence="7">
    <location>
        <begin position="23"/>
        <end position="302"/>
    </location>
</feature>
<keyword evidence="3 7" id="KW-0732">Signal</keyword>
<keyword evidence="9" id="KW-1185">Reference proteome</keyword>
<dbReference type="Pfam" id="PF06629">
    <property type="entry name" value="MipA"/>
    <property type="match status" value="1"/>
</dbReference>
<feature type="signal peptide" evidence="7">
    <location>
        <begin position="1"/>
        <end position="22"/>
    </location>
</feature>
<reference evidence="8 9" key="1">
    <citation type="submission" date="2023-06" db="EMBL/GenBank/DDBJ databases">
        <title>Pelomonas sp. PFR6 16S ribosomal RNA gene Genome sequencing and assembly.</title>
        <authorList>
            <person name="Woo H."/>
        </authorList>
    </citation>
    <scope>NUCLEOTIDE SEQUENCE [LARGE SCALE GENOMIC DNA]</scope>
    <source>
        <strain evidence="8 9">PFR6</strain>
    </source>
</reference>
<evidence type="ECO:0000256" key="4">
    <source>
        <dbReference type="ARBA" id="ARBA00023136"/>
    </source>
</evidence>
<protein>
    <submittedName>
        <fullName evidence="8">MipA/OmpV family protein</fullName>
    </submittedName>
</protein>
<dbReference type="RefSeq" id="WP_290359937.1">
    <property type="nucleotide sequence ID" value="NZ_JAUHHC010000004.1"/>
</dbReference>
<evidence type="ECO:0000313" key="9">
    <source>
        <dbReference type="Proteomes" id="UP001228044"/>
    </source>
</evidence>
<evidence type="ECO:0000313" key="8">
    <source>
        <dbReference type="EMBL" id="MDN3921618.1"/>
    </source>
</evidence>
<name>A0ABT8DUD4_9BURK</name>
<feature type="region of interest" description="Disordered" evidence="6">
    <location>
        <begin position="23"/>
        <end position="61"/>
    </location>
</feature>
<comment type="similarity">
    <text evidence="2">Belongs to the MipA/OmpV family.</text>
</comment>
<dbReference type="PANTHER" id="PTHR38776:SF1">
    <property type="entry name" value="MLTA-INTERACTING PROTEIN-RELATED"/>
    <property type="match status" value="1"/>
</dbReference>
<evidence type="ECO:0000256" key="5">
    <source>
        <dbReference type="ARBA" id="ARBA00023237"/>
    </source>
</evidence>
<sequence>MFYVPPSLLVLALAATLQPSFAQQGEPAKPGEAEATREPAVETAGPADEAAKPAKKPEPGPELNYVLGARVHWQPEYAGSNRYSAGLTPIWAFQWGRWHFSASGGTTLLGFGKEVRGDGASTDLIRDSRFRLGVSLRIDTGRDSSKADTTAGLDDVKRTLRGRVYASYSITPDWLLSGALSQDLLGHEGGLIGVADLGWRLRQSPRSEFTAGVGLTAGNARYMGSYFGISPAASDRTGLPVYTPGTGLRDFHAGVGWTRQLSDHWIVFSGAGGNYLLGPAAASPLTEKRFGGQFSVGLAYRD</sequence>
<dbReference type="Proteomes" id="UP001228044">
    <property type="component" value="Unassembled WGS sequence"/>
</dbReference>
<keyword evidence="5" id="KW-0998">Cell outer membrane</keyword>
<keyword evidence="4" id="KW-0472">Membrane</keyword>
<gene>
    <name evidence="8" type="ORF">QWJ38_15090</name>
</gene>
<dbReference type="EMBL" id="JAUHHC010000004">
    <property type="protein sequence ID" value="MDN3921618.1"/>
    <property type="molecule type" value="Genomic_DNA"/>
</dbReference>
<organism evidence="8 9">
    <name type="scientific">Roseateles violae</name>
    <dbReference type="NCBI Taxonomy" id="3058042"/>
    <lineage>
        <taxon>Bacteria</taxon>
        <taxon>Pseudomonadati</taxon>
        <taxon>Pseudomonadota</taxon>
        <taxon>Betaproteobacteria</taxon>
        <taxon>Burkholderiales</taxon>
        <taxon>Sphaerotilaceae</taxon>
        <taxon>Roseateles</taxon>
    </lineage>
</organism>
<evidence type="ECO:0000256" key="6">
    <source>
        <dbReference type="SAM" id="MobiDB-lite"/>
    </source>
</evidence>
<dbReference type="InterPro" id="IPR010583">
    <property type="entry name" value="MipA"/>
</dbReference>
<evidence type="ECO:0000256" key="2">
    <source>
        <dbReference type="ARBA" id="ARBA00005722"/>
    </source>
</evidence>
<evidence type="ECO:0000256" key="3">
    <source>
        <dbReference type="ARBA" id="ARBA00022729"/>
    </source>
</evidence>
<accession>A0ABT8DUD4</accession>
<feature type="compositionally biased region" description="Basic and acidic residues" evidence="6">
    <location>
        <begin position="29"/>
        <end position="40"/>
    </location>
</feature>
<proteinExistence type="inferred from homology"/>